<dbReference type="VEuPathDB" id="MicrosporidiaDB:A0H76_2051"/>
<name>A0A1X0QBX0_9MICR</name>
<dbReference type="OrthoDB" id="2194948at2759"/>
<protein>
    <submittedName>
        <fullName evidence="1">Uncharacterized protein</fullName>
    </submittedName>
</protein>
<comment type="caution">
    <text evidence="1">The sequence shown here is derived from an EMBL/GenBank/DDBJ whole genome shotgun (WGS) entry which is preliminary data.</text>
</comment>
<sequence>MGESINLVTYSDVFHFFNIRETHFPNIEIGKIPQNLLDQYNLIEFSNLRATALRGYNKCLEFRSKVVIPSEIKDEIKKIKIHSKYCKNDTLAEKIKEMWIHKSNKSKPVKEKVDLSKKFHDQFYIPRTKTDKITYETSFGIKRKD</sequence>
<proteinExistence type="predicted"/>
<dbReference type="Proteomes" id="UP000192356">
    <property type="component" value="Unassembled WGS sequence"/>
</dbReference>
<dbReference type="AlphaFoldDB" id="A0A1X0QBX0"/>
<evidence type="ECO:0000313" key="1">
    <source>
        <dbReference type="EMBL" id="ORD97232.1"/>
    </source>
</evidence>
<keyword evidence="2" id="KW-1185">Reference proteome</keyword>
<dbReference type="EMBL" id="LVKB01000034">
    <property type="protein sequence ID" value="ORD97232.1"/>
    <property type="molecule type" value="Genomic_DNA"/>
</dbReference>
<accession>A0A1X0QBX0</accession>
<organism evidence="1 2">
    <name type="scientific">Hepatospora eriocheir</name>
    <dbReference type="NCBI Taxonomy" id="1081669"/>
    <lineage>
        <taxon>Eukaryota</taxon>
        <taxon>Fungi</taxon>
        <taxon>Fungi incertae sedis</taxon>
        <taxon>Microsporidia</taxon>
        <taxon>Hepatosporidae</taxon>
        <taxon>Hepatospora</taxon>
    </lineage>
</organism>
<evidence type="ECO:0000313" key="2">
    <source>
        <dbReference type="Proteomes" id="UP000192356"/>
    </source>
</evidence>
<dbReference type="VEuPathDB" id="MicrosporidiaDB:HERIO_884"/>
<gene>
    <name evidence="1" type="ORF">HERIO_884</name>
</gene>
<reference evidence="1 2" key="1">
    <citation type="journal article" date="2017" name="Environ. Microbiol.">
        <title>Decay of the glycolytic pathway and adaptation to intranuclear parasitism within Enterocytozoonidae microsporidia.</title>
        <authorList>
            <person name="Wiredu Boakye D."/>
            <person name="Jaroenlak P."/>
            <person name="Prachumwat A."/>
            <person name="Williams T.A."/>
            <person name="Bateman K.S."/>
            <person name="Itsathitphaisarn O."/>
            <person name="Sritunyalucksana K."/>
            <person name="Paszkiewicz K.H."/>
            <person name="Moore K.A."/>
            <person name="Stentiford G.D."/>
            <person name="Williams B.A."/>
        </authorList>
    </citation>
    <scope>NUCLEOTIDE SEQUENCE [LARGE SCALE GENOMIC DNA]</scope>
    <source>
        <strain evidence="1 2">GB1</strain>
    </source>
</reference>